<feature type="transmembrane region" description="Helical" evidence="1">
    <location>
        <begin position="128"/>
        <end position="151"/>
    </location>
</feature>
<keyword evidence="1" id="KW-0472">Membrane</keyword>
<reference evidence="2 3" key="1">
    <citation type="submission" date="2020-04" db="EMBL/GenBank/DDBJ databases">
        <authorList>
            <person name="Wallbank WR R."/>
            <person name="Pardo Diaz C."/>
            <person name="Kozak K."/>
            <person name="Martin S."/>
            <person name="Jiggins C."/>
            <person name="Moest M."/>
            <person name="Warren A I."/>
            <person name="Byers J.R.P. K."/>
            <person name="Montejo-Kovacevich G."/>
            <person name="Yen C E."/>
        </authorList>
    </citation>
    <scope>NUCLEOTIDE SEQUENCE [LARGE SCALE GENOMIC DNA]</scope>
</reference>
<feature type="transmembrane region" description="Helical" evidence="1">
    <location>
        <begin position="98"/>
        <end position="121"/>
    </location>
</feature>
<dbReference type="Proteomes" id="UP000494256">
    <property type="component" value="Unassembled WGS sequence"/>
</dbReference>
<dbReference type="OrthoDB" id="5780965at2759"/>
<evidence type="ECO:0000313" key="2">
    <source>
        <dbReference type="EMBL" id="CAB3223329.1"/>
    </source>
</evidence>
<gene>
    <name evidence="2" type="ORF">APLA_LOCUS1402</name>
</gene>
<feature type="transmembrane region" description="Helical" evidence="1">
    <location>
        <begin position="163"/>
        <end position="187"/>
    </location>
</feature>
<proteinExistence type="predicted"/>
<protein>
    <submittedName>
        <fullName evidence="2">Uncharacterized protein</fullName>
    </submittedName>
</protein>
<feature type="transmembrane region" description="Helical" evidence="1">
    <location>
        <begin position="57"/>
        <end position="78"/>
    </location>
</feature>
<organism evidence="2 3">
    <name type="scientific">Arctia plantaginis</name>
    <name type="common">Wood tiger moth</name>
    <name type="synonym">Phalaena plantaginis</name>
    <dbReference type="NCBI Taxonomy" id="874455"/>
    <lineage>
        <taxon>Eukaryota</taxon>
        <taxon>Metazoa</taxon>
        <taxon>Ecdysozoa</taxon>
        <taxon>Arthropoda</taxon>
        <taxon>Hexapoda</taxon>
        <taxon>Insecta</taxon>
        <taxon>Pterygota</taxon>
        <taxon>Neoptera</taxon>
        <taxon>Endopterygota</taxon>
        <taxon>Lepidoptera</taxon>
        <taxon>Glossata</taxon>
        <taxon>Ditrysia</taxon>
        <taxon>Noctuoidea</taxon>
        <taxon>Erebidae</taxon>
        <taxon>Arctiinae</taxon>
        <taxon>Arctia</taxon>
    </lineage>
</organism>
<keyword evidence="1" id="KW-0812">Transmembrane</keyword>
<evidence type="ECO:0000313" key="3">
    <source>
        <dbReference type="Proteomes" id="UP000494256"/>
    </source>
</evidence>
<comment type="caution">
    <text evidence="2">The sequence shown here is derived from an EMBL/GenBank/DDBJ whole genome shotgun (WGS) entry which is preliminary data.</text>
</comment>
<keyword evidence="1" id="KW-1133">Transmembrane helix</keyword>
<evidence type="ECO:0000256" key="1">
    <source>
        <dbReference type="SAM" id="Phobius"/>
    </source>
</evidence>
<dbReference type="EMBL" id="CADEBD010000170">
    <property type="protein sequence ID" value="CAB3223329.1"/>
    <property type="molecule type" value="Genomic_DNA"/>
</dbReference>
<name>A0A8S0YWD8_ARCPL</name>
<dbReference type="AlphaFoldDB" id="A0A8S0YWD8"/>
<sequence>MVFFVSAHKPILLKREDILFLLACYSKRVEDTTTMGVPHITSFCWCMGLELGTKCIGFLHMLSALTLMIVCSVFAVNAGQFVGTIEDMDRLYSTYYKISAGVSVFTVVHFFLAFTLIAAVFKRWSGGVLAWVVLMSVLMSAALLCVIVMSFTHGLSGSGSEIFLSFLEGLVFFGVISYCILCVYSYYLMLKSAEDMEGASKSYY</sequence>
<accession>A0A8S0YWD8</accession>